<keyword evidence="2 6" id="KW-0812">Transmembrane</keyword>
<name>A0A9N9B6H3_9GLOM</name>
<gene>
    <name evidence="8" type="ORF">ALEPTO_LOCUS5959</name>
</gene>
<dbReference type="PANTHER" id="PTHR10582:SF2">
    <property type="entry name" value="INACTIVE"/>
    <property type="match status" value="1"/>
</dbReference>
<keyword evidence="9" id="KW-1185">Reference proteome</keyword>
<evidence type="ECO:0000256" key="5">
    <source>
        <dbReference type="ARBA" id="ARBA00023136"/>
    </source>
</evidence>
<dbReference type="PANTHER" id="PTHR10582">
    <property type="entry name" value="TRANSIENT RECEPTOR POTENTIAL ION CHANNEL PROTEIN"/>
    <property type="match status" value="1"/>
</dbReference>
<dbReference type="OrthoDB" id="310870at2759"/>
<feature type="transmembrane region" description="Helical" evidence="6">
    <location>
        <begin position="161"/>
        <end position="181"/>
    </location>
</feature>
<evidence type="ECO:0000259" key="7">
    <source>
        <dbReference type="Pfam" id="PF00520"/>
    </source>
</evidence>
<dbReference type="EMBL" id="CAJVPS010001871">
    <property type="protein sequence ID" value="CAG8552795.1"/>
    <property type="molecule type" value="Genomic_DNA"/>
</dbReference>
<feature type="transmembrane region" description="Helical" evidence="6">
    <location>
        <begin position="272"/>
        <end position="292"/>
    </location>
</feature>
<feature type="transmembrane region" description="Helical" evidence="6">
    <location>
        <begin position="193"/>
        <end position="220"/>
    </location>
</feature>
<accession>A0A9N9B6H3</accession>
<dbReference type="GO" id="GO:0005216">
    <property type="term" value="F:monoatomic ion channel activity"/>
    <property type="evidence" value="ECO:0007669"/>
    <property type="project" value="InterPro"/>
</dbReference>
<dbReference type="InterPro" id="IPR024862">
    <property type="entry name" value="TRPV"/>
</dbReference>
<dbReference type="InterPro" id="IPR005821">
    <property type="entry name" value="Ion_trans_dom"/>
</dbReference>
<comment type="caution">
    <text evidence="8">The sequence shown here is derived from an EMBL/GenBank/DDBJ whole genome shotgun (WGS) entry which is preliminary data.</text>
</comment>
<feature type="transmembrane region" description="Helical" evidence="6">
    <location>
        <begin position="368"/>
        <end position="388"/>
    </location>
</feature>
<feature type="transmembrane region" description="Helical" evidence="6">
    <location>
        <begin position="232"/>
        <end position="252"/>
    </location>
</feature>
<dbReference type="Proteomes" id="UP000789508">
    <property type="component" value="Unassembled WGS sequence"/>
</dbReference>
<dbReference type="GO" id="GO:0005886">
    <property type="term" value="C:plasma membrane"/>
    <property type="evidence" value="ECO:0007669"/>
    <property type="project" value="TreeGrafter"/>
</dbReference>
<feature type="domain" description="Ion transport" evidence="7">
    <location>
        <begin position="162"/>
        <end position="400"/>
    </location>
</feature>
<evidence type="ECO:0000256" key="4">
    <source>
        <dbReference type="ARBA" id="ARBA00022989"/>
    </source>
</evidence>
<evidence type="ECO:0000256" key="6">
    <source>
        <dbReference type="SAM" id="Phobius"/>
    </source>
</evidence>
<reference evidence="8" key="1">
    <citation type="submission" date="2021-06" db="EMBL/GenBank/DDBJ databases">
        <authorList>
            <person name="Kallberg Y."/>
            <person name="Tangrot J."/>
            <person name="Rosling A."/>
        </authorList>
    </citation>
    <scope>NUCLEOTIDE SEQUENCE</scope>
    <source>
        <strain evidence="8">FL130A</strain>
    </source>
</reference>
<organism evidence="8 9">
    <name type="scientific">Ambispora leptoticha</name>
    <dbReference type="NCBI Taxonomy" id="144679"/>
    <lineage>
        <taxon>Eukaryota</taxon>
        <taxon>Fungi</taxon>
        <taxon>Fungi incertae sedis</taxon>
        <taxon>Mucoromycota</taxon>
        <taxon>Glomeromycotina</taxon>
        <taxon>Glomeromycetes</taxon>
        <taxon>Archaeosporales</taxon>
        <taxon>Ambisporaceae</taxon>
        <taxon>Ambispora</taxon>
    </lineage>
</organism>
<keyword evidence="4 6" id="KW-1133">Transmembrane helix</keyword>
<sequence length="490" mass="56629">MSMDIEANDKSNLIEAIKNRKATIVQTIIADCIQNYDQESMLIVVEALPLLAVQYPNILSYFLKKCEYIEAPSGLTDCLDTSIIIKRQSLLDSTKIKTYDLKSNKTSYLTKKYYIPLPGLFTRKHGFSPFDRLAYLRSVEAFQSPVFEAIVMQKLRIYSRLYFAILVYYIIHFSLFVAVISNTKNTDTRNKNLMISSLFFGSIAMFSIGIRAIVKWIIFLRYSKDEIPLHIYFVKTSGTFVGLAASLLPIIIVSLEYHNNTVIPEFKSLSILFMWTFIHFQLRLFKGVGVFVSVIEAILRKIKWLLLFLIFVLFAFAHSFMVLLSETPPNNGKNTFTSFERSLINVWSMLLSDYSSLSPWINNRLLDILKVSFSFSTTIVILNILIALMNNAYEETYKNAHTMWITLLADFIVDLEYSFDPSRFYCFEDLQPKEPSYIIYTVKSNEVAEGPVSKIENITKLKDEKAKEFRQTPFAEPQKFPMDEIIVDRN</sequence>
<evidence type="ECO:0000313" key="8">
    <source>
        <dbReference type="EMBL" id="CAG8552795.1"/>
    </source>
</evidence>
<keyword evidence="3" id="KW-0677">Repeat</keyword>
<evidence type="ECO:0000256" key="1">
    <source>
        <dbReference type="ARBA" id="ARBA00004141"/>
    </source>
</evidence>
<protein>
    <submittedName>
        <fullName evidence="8">9919_t:CDS:1</fullName>
    </submittedName>
</protein>
<dbReference type="Pfam" id="PF00520">
    <property type="entry name" value="Ion_trans"/>
    <property type="match status" value="1"/>
</dbReference>
<evidence type="ECO:0000256" key="2">
    <source>
        <dbReference type="ARBA" id="ARBA00022692"/>
    </source>
</evidence>
<proteinExistence type="predicted"/>
<dbReference type="GO" id="GO:0098703">
    <property type="term" value="P:calcium ion import across plasma membrane"/>
    <property type="evidence" value="ECO:0007669"/>
    <property type="project" value="TreeGrafter"/>
</dbReference>
<keyword evidence="5 6" id="KW-0472">Membrane</keyword>
<comment type="subcellular location">
    <subcellularLocation>
        <location evidence="1">Membrane</location>
        <topology evidence="1">Multi-pass membrane protein</topology>
    </subcellularLocation>
</comment>
<evidence type="ECO:0000256" key="3">
    <source>
        <dbReference type="ARBA" id="ARBA00022737"/>
    </source>
</evidence>
<feature type="transmembrane region" description="Helical" evidence="6">
    <location>
        <begin position="304"/>
        <end position="324"/>
    </location>
</feature>
<evidence type="ECO:0000313" key="9">
    <source>
        <dbReference type="Proteomes" id="UP000789508"/>
    </source>
</evidence>
<dbReference type="AlphaFoldDB" id="A0A9N9B6H3"/>